<gene>
    <name evidence="2" type="ORF">SAMN02982919_02279</name>
</gene>
<evidence type="ECO:0000313" key="2">
    <source>
        <dbReference type="EMBL" id="SER37378.1"/>
    </source>
</evidence>
<dbReference type="OrthoDB" id="9123936at2"/>
<evidence type="ECO:0000256" key="1">
    <source>
        <dbReference type="SAM" id="MobiDB-lite"/>
    </source>
</evidence>
<name>A0A1H9NN61_9BURK</name>
<evidence type="ECO:0000313" key="3">
    <source>
        <dbReference type="Proteomes" id="UP000199766"/>
    </source>
</evidence>
<accession>A0A1H9NN61</accession>
<protein>
    <submittedName>
        <fullName evidence="2">Uncharacterized protein</fullName>
    </submittedName>
</protein>
<dbReference type="Proteomes" id="UP000199766">
    <property type="component" value="Unassembled WGS sequence"/>
</dbReference>
<reference evidence="2 3" key="1">
    <citation type="submission" date="2016-10" db="EMBL/GenBank/DDBJ databases">
        <authorList>
            <person name="de Groot N.N."/>
        </authorList>
    </citation>
    <scope>NUCLEOTIDE SEQUENCE [LARGE SCALE GENOMIC DNA]</scope>
    <source>
        <strain evidence="2 3">ATCC 35958</strain>
    </source>
</reference>
<dbReference type="AlphaFoldDB" id="A0A1H9NN61"/>
<keyword evidence="3" id="KW-1185">Reference proteome</keyword>
<feature type="region of interest" description="Disordered" evidence="1">
    <location>
        <begin position="263"/>
        <end position="283"/>
    </location>
</feature>
<dbReference type="EMBL" id="FOGD01000007">
    <property type="protein sequence ID" value="SER37378.1"/>
    <property type="molecule type" value="Genomic_DNA"/>
</dbReference>
<sequence length="537" mass="58698">MTATLASNEFALPAPYPPSIARAADRATDCRIPPINALKPYARLLLQALVRSIQTKDITNSVRISNECFAQTLHVSVNKICKIKKELESKEWIVRTQVQSRRLGMQVSDICLTPWALRTLGLVSGRVKDHPAMPIPSEDQIAIRAAVVQEPAPPQHIEIKTGGDQPAPATSDATVAATKSDPQAAYYANNQVPDDLMPLRHLGLRASAIRKLMGMASKAGLMLGHIVELAEDSIAKAKNPYAYTVKLLSSNIDWQGRLAAKRKREAQQQEDTAQEQQTEDDASTVRQALAKTGLLSSEKRLYVWQWDSSSAVLKRTNIENFVCDPLLAKWAVALDTHAIAQAIRDGSIFAVTKEQLEQWQTAPSDDASAEPLVFTTPPTPPASPTPASKAGVQPPMQPAKRTHPWHGTPVAADMDALFAAASASPERWLCNPAKKVWLFRADNDLIRMAKLQEVQSKEAHKVEWRAVPTADITKVAQLLQEGQLIPVDKVTVQSWEPSQPQRETAAPEIAGALPPPTRQSGWQGLGLDNGLGCFFPT</sequence>
<feature type="region of interest" description="Disordered" evidence="1">
    <location>
        <begin position="497"/>
        <end position="522"/>
    </location>
</feature>
<organism evidence="2 3">
    <name type="scientific">Giesbergeria anulus</name>
    <dbReference type="NCBI Taxonomy" id="180197"/>
    <lineage>
        <taxon>Bacteria</taxon>
        <taxon>Pseudomonadati</taxon>
        <taxon>Pseudomonadota</taxon>
        <taxon>Betaproteobacteria</taxon>
        <taxon>Burkholderiales</taxon>
        <taxon>Comamonadaceae</taxon>
        <taxon>Giesbergeria</taxon>
    </lineage>
</organism>
<dbReference type="RefSeq" id="WP_091457631.1">
    <property type="nucleotide sequence ID" value="NZ_FOGD01000007.1"/>
</dbReference>
<feature type="region of interest" description="Disordered" evidence="1">
    <location>
        <begin position="359"/>
        <end position="403"/>
    </location>
</feature>
<proteinExistence type="predicted"/>